<organism evidence="2">
    <name type="scientific">Puccinia triticina (isolate 1-1 / race 1 (BBBD))</name>
    <name type="common">Brown leaf rust fungus</name>
    <dbReference type="NCBI Taxonomy" id="630390"/>
    <lineage>
        <taxon>Eukaryota</taxon>
        <taxon>Fungi</taxon>
        <taxon>Dikarya</taxon>
        <taxon>Basidiomycota</taxon>
        <taxon>Pucciniomycotina</taxon>
        <taxon>Pucciniomycetes</taxon>
        <taxon>Pucciniales</taxon>
        <taxon>Pucciniaceae</taxon>
        <taxon>Puccinia</taxon>
    </lineage>
</organism>
<dbReference type="Proteomes" id="UP000005240">
    <property type="component" value="Unassembled WGS sequence"/>
</dbReference>
<dbReference type="STRING" id="630390.A0A180GR68"/>
<feature type="compositionally biased region" description="Polar residues" evidence="1">
    <location>
        <begin position="132"/>
        <end position="145"/>
    </location>
</feature>
<feature type="compositionally biased region" description="Polar residues" evidence="1">
    <location>
        <begin position="70"/>
        <end position="86"/>
    </location>
</feature>
<accession>A0A180GR68</accession>
<keyword evidence="4" id="KW-1185">Reference proteome</keyword>
<reference evidence="3 4" key="3">
    <citation type="journal article" date="2017" name="G3 (Bethesda)">
        <title>Comparative analysis highlights variable genome content of wheat rusts and divergence of the mating loci.</title>
        <authorList>
            <person name="Cuomo C.A."/>
            <person name="Bakkeren G."/>
            <person name="Khalil H.B."/>
            <person name="Panwar V."/>
            <person name="Joly D."/>
            <person name="Linning R."/>
            <person name="Sakthikumar S."/>
            <person name="Song X."/>
            <person name="Adiconis X."/>
            <person name="Fan L."/>
            <person name="Goldberg J.M."/>
            <person name="Levin J.Z."/>
            <person name="Young S."/>
            <person name="Zeng Q."/>
            <person name="Anikster Y."/>
            <person name="Bruce M."/>
            <person name="Wang M."/>
            <person name="Yin C."/>
            <person name="McCallum B."/>
            <person name="Szabo L.J."/>
            <person name="Hulbert S."/>
            <person name="Chen X."/>
            <person name="Fellers J.P."/>
        </authorList>
    </citation>
    <scope>NUCLEOTIDE SEQUENCE</scope>
    <source>
        <strain evidence="3">isolate 1-1 / race 1 (BBBD)</strain>
        <strain evidence="4">Isolate 1-1 / race 1 (BBBD)</strain>
    </source>
</reference>
<sequence>MVKYIEDRTQFSPKCISNSNKSCLSSIIVGSDHQQLNSIATDFLASPQQGKHLRPLVVLSPVSRRRHHVLNNTSPTQPEPSLSSSLPRAGPILPTQRQLAEIAELIPISLLYFDVINQAEGRREDPLRPAQVGQQAQRSPATSCLQEPPSPSPDELVT</sequence>
<evidence type="ECO:0000256" key="1">
    <source>
        <dbReference type="SAM" id="MobiDB-lite"/>
    </source>
</evidence>
<dbReference type="InterPro" id="IPR008949">
    <property type="entry name" value="Isoprenoid_synthase_dom_sf"/>
</dbReference>
<reference evidence="3" key="4">
    <citation type="submission" date="2025-05" db="UniProtKB">
        <authorList>
            <consortium name="EnsemblFungi"/>
        </authorList>
    </citation>
    <scope>IDENTIFICATION</scope>
    <source>
        <strain evidence="3">isolate 1-1 / race 1 (BBBD)</strain>
    </source>
</reference>
<dbReference type="AlphaFoldDB" id="A0A180GR68"/>
<dbReference type="OrthoDB" id="9927103at2759"/>
<gene>
    <name evidence="2" type="ORF">PTTG_26792</name>
</gene>
<evidence type="ECO:0000313" key="2">
    <source>
        <dbReference type="EMBL" id="OAV95051.1"/>
    </source>
</evidence>
<proteinExistence type="predicted"/>
<name>A0A180GR68_PUCT1</name>
<protein>
    <submittedName>
        <fullName evidence="2 3">Uncharacterized protein</fullName>
    </submittedName>
</protein>
<reference evidence="2" key="1">
    <citation type="submission" date="2009-11" db="EMBL/GenBank/DDBJ databases">
        <authorList>
            <consortium name="The Broad Institute Genome Sequencing Platform"/>
            <person name="Ward D."/>
            <person name="Feldgarden M."/>
            <person name="Earl A."/>
            <person name="Young S.K."/>
            <person name="Zeng Q."/>
            <person name="Koehrsen M."/>
            <person name="Alvarado L."/>
            <person name="Berlin A."/>
            <person name="Bochicchio J."/>
            <person name="Borenstein D."/>
            <person name="Chapman S.B."/>
            <person name="Chen Z."/>
            <person name="Engels R."/>
            <person name="Freedman E."/>
            <person name="Gellesch M."/>
            <person name="Goldberg J."/>
            <person name="Griggs A."/>
            <person name="Gujja S."/>
            <person name="Heilman E."/>
            <person name="Heiman D."/>
            <person name="Hepburn T."/>
            <person name="Howarth C."/>
            <person name="Jen D."/>
            <person name="Larson L."/>
            <person name="Lewis B."/>
            <person name="Mehta T."/>
            <person name="Park D."/>
            <person name="Pearson M."/>
            <person name="Roberts A."/>
            <person name="Saif S."/>
            <person name="Shea T."/>
            <person name="Shenoy N."/>
            <person name="Sisk P."/>
            <person name="Stolte C."/>
            <person name="Sykes S."/>
            <person name="Thomson T."/>
            <person name="Walk T."/>
            <person name="White J."/>
            <person name="Yandava C."/>
            <person name="Izard J."/>
            <person name="Baranova O.V."/>
            <person name="Blanton J.M."/>
            <person name="Tanner A.C."/>
            <person name="Dewhirst F.E."/>
            <person name="Haas B."/>
            <person name="Nusbaum C."/>
            <person name="Birren B."/>
        </authorList>
    </citation>
    <scope>NUCLEOTIDE SEQUENCE [LARGE SCALE GENOMIC DNA]</scope>
    <source>
        <strain evidence="2">1-1 BBBD Race 1</strain>
    </source>
</reference>
<feature type="region of interest" description="Disordered" evidence="1">
    <location>
        <begin position="124"/>
        <end position="158"/>
    </location>
</feature>
<dbReference type="EnsemblFungi" id="PTTG_26792-t43_1">
    <property type="protein sequence ID" value="PTTG_26792-t43_1-p1"/>
    <property type="gene ID" value="PTTG_26792"/>
</dbReference>
<dbReference type="VEuPathDB" id="FungiDB:PTTG_26792"/>
<evidence type="ECO:0000313" key="3">
    <source>
        <dbReference type="EnsemblFungi" id="PTTG_26792-t43_1-p1"/>
    </source>
</evidence>
<feature type="region of interest" description="Disordered" evidence="1">
    <location>
        <begin position="69"/>
        <end position="89"/>
    </location>
</feature>
<reference evidence="2" key="2">
    <citation type="submission" date="2016-05" db="EMBL/GenBank/DDBJ databases">
        <title>Comparative analysis highlights variable genome content of wheat rusts and divergence of the mating loci.</title>
        <authorList>
            <person name="Cuomo C.A."/>
            <person name="Bakkeren G."/>
            <person name="Szabo L."/>
            <person name="Khalil H."/>
            <person name="Joly D."/>
            <person name="Goldberg J."/>
            <person name="Young S."/>
            <person name="Zeng Q."/>
            <person name="Fellers J."/>
        </authorList>
    </citation>
    <scope>NUCLEOTIDE SEQUENCE [LARGE SCALE GENOMIC DNA]</scope>
    <source>
        <strain evidence="2">1-1 BBBD Race 1</strain>
    </source>
</reference>
<evidence type="ECO:0000313" key="4">
    <source>
        <dbReference type="Proteomes" id="UP000005240"/>
    </source>
</evidence>
<dbReference type="EMBL" id="ADAS02000033">
    <property type="protein sequence ID" value="OAV95051.1"/>
    <property type="molecule type" value="Genomic_DNA"/>
</dbReference>
<dbReference type="Gene3D" id="1.10.600.10">
    <property type="entry name" value="Farnesyl Diphosphate Synthase"/>
    <property type="match status" value="1"/>
</dbReference>